<organism evidence="2 3">
    <name type="scientific">Desulfatitalea alkaliphila</name>
    <dbReference type="NCBI Taxonomy" id="2929485"/>
    <lineage>
        <taxon>Bacteria</taxon>
        <taxon>Pseudomonadati</taxon>
        <taxon>Thermodesulfobacteriota</taxon>
        <taxon>Desulfobacteria</taxon>
        <taxon>Desulfobacterales</taxon>
        <taxon>Desulfosarcinaceae</taxon>
        <taxon>Desulfatitalea</taxon>
    </lineage>
</organism>
<dbReference type="InterPro" id="IPR004223">
    <property type="entry name" value="VitB12-dep_Met_synth_activ_dom"/>
</dbReference>
<dbReference type="AlphaFoldDB" id="A0AA41ULL7"/>
<dbReference type="GO" id="GO:0008705">
    <property type="term" value="F:methionine synthase activity"/>
    <property type="evidence" value="ECO:0007669"/>
    <property type="project" value="InterPro"/>
</dbReference>
<keyword evidence="3" id="KW-1185">Reference proteome</keyword>
<dbReference type="InterPro" id="IPR037010">
    <property type="entry name" value="VitB12-dep_Met_synth_activ_sf"/>
</dbReference>
<evidence type="ECO:0000259" key="1">
    <source>
        <dbReference type="Pfam" id="PF02965"/>
    </source>
</evidence>
<gene>
    <name evidence="2" type="ORF">MRX98_13845</name>
</gene>
<reference evidence="2" key="1">
    <citation type="submission" date="2022-04" db="EMBL/GenBank/DDBJ databases">
        <title>Desulfatitalea alkaliphila sp. nov., a novel anaerobic sulfate-reducing bacterium isolated from terrestrial mud volcano, Taman Peninsula, Russia.</title>
        <authorList>
            <person name="Khomyakova M.A."/>
            <person name="Merkel A.Y."/>
            <person name="Slobodkin A.I."/>
        </authorList>
    </citation>
    <scope>NUCLEOTIDE SEQUENCE</scope>
    <source>
        <strain evidence="2">M08but</strain>
    </source>
</reference>
<dbReference type="RefSeq" id="WP_246910158.1">
    <property type="nucleotide sequence ID" value="NZ_JALJRB010000016.1"/>
</dbReference>
<dbReference type="SUPFAM" id="SSF56507">
    <property type="entry name" value="Methionine synthase activation domain-like"/>
    <property type="match status" value="1"/>
</dbReference>
<dbReference type="EMBL" id="JALJRB010000016">
    <property type="protein sequence ID" value="MCJ8501661.1"/>
    <property type="molecule type" value="Genomic_DNA"/>
</dbReference>
<name>A0AA41ULL7_9BACT</name>
<evidence type="ECO:0000313" key="3">
    <source>
        <dbReference type="Proteomes" id="UP001165427"/>
    </source>
</evidence>
<dbReference type="Proteomes" id="UP001165427">
    <property type="component" value="Unassembled WGS sequence"/>
</dbReference>
<feature type="domain" description="AdoMet activation" evidence="1">
    <location>
        <begin position="87"/>
        <end position="200"/>
    </location>
</feature>
<accession>A0AA41ULL7</accession>
<evidence type="ECO:0000313" key="2">
    <source>
        <dbReference type="EMBL" id="MCJ8501661.1"/>
    </source>
</evidence>
<protein>
    <recommendedName>
        <fullName evidence="1">AdoMet activation domain-containing protein</fullName>
    </recommendedName>
</protein>
<dbReference type="Pfam" id="PF02965">
    <property type="entry name" value="Met_synt_B12"/>
    <property type="match status" value="1"/>
</dbReference>
<comment type="caution">
    <text evidence="2">The sequence shown here is derived from an EMBL/GenBank/DDBJ whole genome shotgun (WGS) entry which is preliminary data.</text>
</comment>
<dbReference type="Gene3D" id="3.40.109.40">
    <property type="match status" value="1"/>
</dbReference>
<sequence>MMQRQILESSLDNGKLLRSLGARRGQGKVSAGMQRRIDRWRRRLPDLIQPKLVNCMVPLRSAQKGRLYLADGGVFKGPKLARTLRDADTVCCFVATIGADLEAEVQRCMARNRFADAYVLDTLGSLAVESLVERFHLAHEEQMRARGRGVTLRFSPGYCDWPVLEQVSLFDRFGQERPAGIRLTETCLMSPRKSISGVFGIVPHGVDGSVADYNPCRFCTQRNCKARRAPAGN</sequence>
<proteinExistence type="predicted"/>